<gene>
    <name evidence="3" type="ORF">D3878_07575</name>
</gene>
<feature type="transmembrane region" description="Helical" evidence="1">
    <location>
        <begin position="98"/>
        <end position="115"/>
    </location>
</feature>
<dbReference type="EMBL" id="QYUQ01000002">
    <property type="protein sequence ID" value="RJG01463.1"/>
    <property type="molecule type" value="Genomic_DNA"/>
</dbReference>
<protein>
    <submittedName>
        <fullName evidence="3">Phosphatase PAP2 family protein</fullName>
    </submittedName>
</protein>
<dbReference type="RefSeq" id="WP_119784911.1">
    <property type="nucleotide sequence ID" value="NZ_QYUQ01000002.1"/>
</dbReference>
<feature type="transmembrane region" description="Helical" evidence="1">
    <location>
        <begin position="200"/>
        <end position="220"/>
    </location>
</feature>
<keyword evidence="1" id="KW-0472">Membrane</keyword>
<feature type="domain" description="Phosphatidic acid phosphatase type 2/haloperoxidase" evidence="2">
    <location>
        <begin position="98"/>
        <end position="211"/>
    </location>
</feature>
<evidence type="ECO:0000259" key="2">
    <source>
        <dbReference type="SMART" id="SM00014"/>
    </source>
</evidence>
<dbReference type="PANTHER" id="PTHR14969">
    <property type="entry name" value="SPHINGOSINE-1-PHOSPHATE PHOSPHOHYDROLASE"/>
    <property type="match status" value="1"/>
</dbReference>
<feature type="transmembrane region" description="Helical" evidence="1">
    <location>
        <begin position="7"/>
        <end position="25"/>
    </location>
</feature>
<dbReference type="CDD" id="cd03392">
    <property type="entry name" value="PAP2_like_2"/>
    <property type="match status" value="1"/>
</dbReference>
<dbReference type="PANTHER" id="PTHR14969:SF13">
    <property type="entry name" value="AT30094P"/>
    <property type="match status" value="1"/>
</dbReference>
<evidence type="ECO:0000313" key="3">
    <source>
        <dbReference type="EMBL" id="RJG01463.1"/>
    </source>
</evidence>
<name>A0A3A3FZ75_9BURK</name>
<dbReference type="SUPFAM" id="SSF48317">
    <property type="entry name" value="Acid phosphatase/Vanadium-dependent haloperoxidase"/>
    <property type="match status" value="1"/>
</dbReference>
<reference evidence="4" key="1">
    <citation type="submission" date="2018-09" db="EMBL/GenBank/DDBJ databases">
        <authorList>
            <person name="Zhu H."/>
        </authorList>
    </citation>
    <scope>NUCLEOTIDE SEQUENCE [LARGE SCALE GENOMIC DNA]</scope>
    <source>
        <strain evidence="4">K1S02-23</strain>
    </source>
</reference>
<comment type="caution">
    <text evidence="3">The sequence shown here is derived from an EMBL/GenBank/DDBJ whole genome shotgun (WGS) entry which is preliminary data.</text>
</comment>
<dbReference type="Gene3D" id="1.20.144.10">
    <property type="entry name" value="Phosphatidic acid phosphatase type 2/haloperoxidase"/>
    <property type="match status" value="2"/>
</dbReference>
<keyword evidence="1" id="KW-1133">Transmembrane helix</keyword>
<keyword evidence="4" id="KW-1185">Reference proteome</keyword>
<organism evidence="3 4">
    <name type="scientific">Noviherbaspirillum sedimenti</name>
    <dbReference type="NCBI Taxonomy" id="2320865"/>
    <lineage>
        <taxon>Bacteria</taxon>
        <taxon>Pseudomonadati</taxon>
        <taxon>Pseudomonadota</taxon>
        <taxon>Betaproteobacteria</taxon>
        <taxon>Burkholderiales</taxon>
        <taxon>Oxalobacteraceae</taxon>
        <taxon>Noviherbaspirillum</taxon>
    </lineage>
</organism>
<evidence type="ECO:0000313" key="4">
    <source>
        <dbReference type="Proteomes" id="UP000266327"/>
    </source>
</evidence>
<keyword evidence="1" id="KW-0812">Transmembrane</keyword>
<dbReference type="SMART" id="SM00014">
    <property type="entry name" value="acidPPc"/>
    <property type="match status" value="1"/>
</dbReference>
<accession>A0A3A3FZ75</accession>
<dbReference type="Pfam" id="PF01569">
    <property type="entry name" value="PAP2"/>
    <property type="match status" value="1"/>
</dbReference>
<proteinExistence type="predicted"/>
<feature type="transmembrane region" description="Helical" evidence="1">
    <location>
        <begin position="135"/>
        <end position="156"/>
    </location>
</feature>
<dbReference type="InterPro" id="IPR036938">
    <property type="entry name" value="PAP2/HPO_sf"/>
</dbReference>
<dbReference type="AlphaFoldDB" id="A0A3A3FZ75"/>
<sequence length="225" mass="24509">MLRNWLEVRLLVAITAITSALWFFIEIAEDVVQGETRKIDLAILMVFRSAHDPTQAFGPAWLNEFVRDISGLGSLGVLILLVAAAVIFLLLIRKWRTALFTLIATFGGGLASFLLKEVFSRPRPDLVPLGTLDYHASFPSGHAMMSALVYLTLGALVARLTPGRWLKIYVMGIAAALSILIGVSRVYLGVHWPSDVLAGWAAGAAWALGCWLLAHVFNLGNGAKR</sequence>
<dbReference type="OrthoDB" id="9780918at2"/>
<feature type="transmembrane region" description="Helical" evidence="1">
    <location>
        <begin position="168"/>
        <end position="188"/>
    </location>
</feature>
<dbReference type="Proteomes" id="UP000266327">
    <property type="component" value="Unassembled WGS sequence"/>
</dbReference>
<dbReference type="InterPro" id="IPR000326">
    <property type="entry name" value="PAP2/HPO"/>
</dbReference>
<evidence type="ECO:0000256" key="1">
    <source>
        <dbReference type="SAM" id="Phobius"/>
    </source>
</evidence>
<feature type="transmembrane region" description="Helical" evidence="1">
    <location>
        <begin position="69"/>
        <end position="91"/>
    </location>
</feature>